<organism evidence="11">
    <name type="scientific">Ixodes ricinus</name>
    <name type="common">Common tick</name>
    <name type="synonym">Acarus ricinus</name>
    <dbReference type="NCBI Taxonomy" id="34613"/>
    <lineage>
        <taxon>Eukaryota</taxon>
        <taxon>Metazoa</taxon>
        <taxon>Ecdysozoa</taxon>
        <taxon>Arthropoda</taxon>
        <taxon>Chelicerata</taxon>
        <taxon>Arachnida</taxon>
        <taxon>Acari</taxon>
        <taxon>Parasitiformes</taxon>
        <taxon>Ixodida</taxon>
        <taxon>Ixodoidea</taxon>
        <taxon>Ixodidae</taxon>
        <taxon>Ixodinae</taxon>
        <taxon>Ixodes</taxon>
    </lineage>
</organism>
<dbReference type="GO" id="GO:0005634">
    <property type="term" value="C:nucleus"/>
    <property type="evidence" value="ECO:0007669"/>
    <property type="project" value="UniProtKB-SubCell"/>
</dbReference>
<keyword evidence="3" id="KW-0677">Repeat</keyword>
<dbReference type="PANTHER" id="PTHR23226:SF416">
    <property type="entry name" value="FI01424P"/>
    <property type="match status" value="1"/>
</dbReference>
<evidence type="ECO:0000256" key="1">
    <source>
        <dbReference type="ARBA" id="ARBA00004123"/>
    </source>
</evidence>
<feature type="region of interest" description="Disordered" evidence="9">
    <location>
        <begin position="547"/>
        <end position="577"/>
    </location>
</feature>
<evidence type="ECO:0000256" key="7">
    <source>
        <dbReference type="ARBA" id="ARBA00068876"/>
    </source>
</evidence>
<keyword evidence="2" id="KW-0479">Metal-binding</keyword>
<dbReference type="PROSITE" id="PS00028">
    <property type="entry name" value="ZINC_FINGER_C2H2_1"/>
    <property type="match status" value="9"/>
</dbReference>
<reference evidence="12" key="2">
    <citation type="journal article" date="2018" name="PLoS Negl. Trop. Dis.">
        <title>Sialome diversity of ticks revealed by RNAseq of single tick salivary glands.</title>
        <authorList>
            <person name="Perner J."/>
            <person name="Kropackova S."/>
            <person name="Kopacek P."/>
            <person name="Ribeiro J.M."/>
        </authorList>
    </citation>
    <scope>NUCLEOTIDE SEQUENCE</scope>
    <source>
        <strain evidence="12">Siblings of single egg batch collected in Ceske Budejovice</strain>
        <tissue evidence="12">Salivary glands</tissue>
    </source>
</reference>
<dbReference type="EMBL" id="GEFM01006345">
    <property type="protein sequence ID" value="JAP69451.1"/>
    <property type="molecule type" value="mRNA"/>
</dbReference>
<evidence type="ECO:0000256" key="3">
    <source>
        <dbReference type="ARBA" id="ARBA00022737"/>
    </source>
</evidence>
<dbReference type="PANTHER" id="PTHR23226">
    <property type="entry name" value="ZINC FINGER AND SCAN DOMAIN-CONTAINING"/>
    <property type="match status" value="1"/>
</dbReference>
<evidence type="ECO:0000256" key="9">
    <source>
        <dbReference type="SAM" id="MobiDB-lite"/>
    </source>
</evidence>
<accession>A0A131XV55</accession>
<feature type="domain" description="C2H2-type" evidence="10">
    <location>
        <begin position="351"/>
        <end position="378"/>
    </location>
</feature>
<evidence type="ECO:0000256" key="5">
    <source>
        <dbReference type="ARBA" id="ARBA00022833"/>
    </source>
</evidence>
<protein>
    <recommendedName>
        <fullName evidence="7">Zinc finger protein 865</fullName>
    </recommendedName>
</protein>
<evidence type="ECO:0000259" key="10">
    <source>
        <dbReference type="PROSITE" id="PS50157"/>
    </source>
</evidence>
<keyword evidence="6" id="KW-0539">Nucleus</keyword>
<feature type="compositionally biased region" description="Acidic residues" evidence="9">
    <location>
        <begin position="470"/>
        <end position="500"/>
    </location>
</feature>
<dbReference type="AlphaFoldDB" id="A0A131XV55"/>
<dbReference type="SUPFAM" id="SSF57667">
    <property type="entry name" value="beta-beta-alpha zinc fingers"/>
    <property type="match status" value="5"/>
</dbReference>
<dbReference type="FunFam" id="3.30.160.60:FF:000446">
    <property type="entry name" value="Zinc finger protein"/>
    <property type="match status" value="1"/>
</dbReference>
<dbReference type="GO" id="GO:0000981">
    <property type="term" value="F:DNA-binding transcription factor activity, RNA polymerase II-specific"/>
    <property type="evidence" value="ECO:0007669"/>
    <property type="project" value="TreeGrafter"/>
</dbReference>
<dbReference type="FunFam" id="3.30.160.60:FF:000502">
    <property type="entry name" value="Zinc finger protein 710"/>
    <property type="match status" value="1"/>
</dbReference>
<feature type="domain" description="C2H2-type" evidence="10">
    <location>
        <begin position="193"/>
        <end position="217"/>
    </location>
</feature>
<evidence type="ECO:0000256" key="2">
    <source>
        <dbReference type="ARBA" id="ARBA00022723"/>
    </source>
</evidence>
<dbReference type="GO" id="GO:0000978">
    <property type="term" value="F:RNA polymerase II cis-regulatory region sequence-specific DNA binding"/>
    <property type="evidence" value="ECO:0007669"/>
    <property type="project" value="TreeGrafter"/>
</dbReference>
<feature type="compositionally biased region" description="Basic residues" evidence="9">
    <location>
        <begin position="551"/>
        <end position="563"/>
    </location>
</feature>
<feature type="domain" description="C2H2-type" evidence="10">
    <location>
        <begin position="165"/>
        <end position="192"/>
    </location>
</feature>
<sequence length="660" mass="71788">MLCSAEATGENSISVCPTIVVGSPIVVVAGGGNDSTAGHGQEFVGGGEDDDVKRETRGEGVVVDAEPNGEPQLKVLDPTPPPCVVVSVAGGGIAANLSGDSYHSSDSSGAPRYCDDPYCQLKGDGGAVQLLGDGRAWKCDVCCKQFSQKHHLQTHLLCHSGLKRFECQVCHKAFKQQAHLNTHLLIHEGRRPHRCPHCEHSFLQVTHLKRHMVTHGGSCLPCGLCGRRFAFPSDLSAHVAKHHPPPLARTTAAGAAPGIHQPAAHQLQCEVCERLFQYPSQLRDHMLVHTQVRRFACHDCGMRFMKEHHLRNHLVTHSPVKPFPCPVCGRAFSLKANMERHVLIHEAQRRFGCDRCGKRFSQPQTLKMHLVSHAEVKPYSCSVCGKGLARAHNLRAHMAIHQTSKPHRCPDCTSTFTLRGNLVRHLKEKHASTLPGEAVQTLLAPGSPQRGAGKRRKNIPKRLKKFGDASGDEDGNEDGEDDEVDDAEVEHEAETEDAETEHEAEVQDRFQDLSGHKYQGLPGSPETAGVASRNPEVIQMTYYSAMSEHQQHHHHHHHHHHNNHSSSDPPASGAEHKPFSLHALQPAPLFTAPGCFYGELPSATPAAVGAEEVGARLQALHAAIDDLAGKLGPDHDKVTALHAALDQLVPPSQQATEVPP</sequence>
<keyword evidence="4 8" id="KW-0863">Zinc-finger</keyword>
<feature type="region of interest" description="Disordered" evidence="9">
    <location>
        <begin position="432"/>
        <end position="507"/>
    </location>
</feature>
<dbReference type="EMBL" id="GEGO01002929">
    <property type="protein sequence ID" value="JAR92475.1"/>
    <property type="molecule type" value="Transcribed_RNA"/>
</dbReference>
<dbReference type="FunFam" id="3.30.160.60:FF:000100">
    <property type="entry name" value="Zinc finger 45-like"/>
    <property type="match status" value="1"/>
</dbReference>
<dbReference type="Pfam" id="PF13894">
    <property type="entry name" value="zf-C2H2_4"/>
    <property type="match status" value="1"/>
</dbReference>
<comment type="subcellular location">
    <subcellularLocation>
        <location evidence="1">Nucleus</location>
    </subcellularLocation>
</comment>
<dbReference type="SMART" id="SM00355">
    <property type="entry name" value="ZnF_C2H2"/>
    <property type="match status" value="10"/>
</dbReference>
<evidence type="ECO:0000256" key="6">
    <source>
        <dbReference type="ARBA" id="ARBA00023242"/>
    </source>
</evidence>
<dbReference type="Pfam" id="PF00096">
    <property type="entry name" value="zf-C2H2"/>
    <property type="match status" value="6"/>
</dbReference>
<feature type="domain" description="C2H2-type" evidence="10">
    <location>
        <begin position="323"/>
        <end position="350"/>
    </location>
</feature>
<evidence type="ECO:0000313" key="12">
    <source>
        <dbReference type="EMBL" id="JAR92475.1"/>
    </source>
</evidence>
<dbReference type="Gene3D" id="3.30.160.60">
    <property type="entry name" value="Classic Zinc Finger"/>
    <property type="match status" value="8"/>
</dbReference>
<feature type="domain" description="C2H2-type" evidence="10">
    <location>
        <begin position="295"/>
        <end position="322"/>
    </location>
</feature>
<evidence type="ECO:0000313" key="11">
    <source>
        <dbReference type="EMBL" id="JAP69451.1"/>
    </source>
</evidence>
<name>A0A131XV55_IXORI</name>
<feature type="domain" description="C2H2-type" evidence="10">
    <location>
        <begin position="379"/>
        <end position="406"/>
    </location>
</feature>
<feature type="domain" description="C2H2-type" evidence="10">
    <location>
        <begin position="137"/>
        <end position="164"/>
    </location>
</feature>
<dbReference type="GO" id="GO:0008270">
    <property type="term" value="F:zinc ion binding"/>
    <property type="evidence" value="ECO:0007669"/>
    <property type="project" value="UniProtKB-KW"/>
</dbReference>
<evidence type="ECO:0000256" key="8">
    <source>
        <dbReference type="PROSITE-ProRule" id="PRU00042"/>
    </source>
</evidence>
<feature type="domain" description="C2H2-type" evidence="10">
    <location>
        <begin position="220"/>
        <end position="242"/>
    </location>
</feature>
<evidence type="ECO:0000256" key="4">
    <source>
        <dbReference type="ARBA" id="ARBA00022771"/>
    </source>
</evidence>
<dbReference type="InterPro" id="IPR036236">
    <property type="entry name" value="Znf_C2H2_sf"/>
</dbReference>
<feature type="compositionally biased region" description="Basic residues" evidence="9">
    <location>
        <begin position="452"/>
        <end position="464"/>
    </location>
</feature>
<feature type="domain" description="C2H2-type" evidence="10">
    <location>
        <begin position="267"/>
        <end position="294"/>
    </location>
</feature>
<proteinExistence type="evidence at transcript level"/>
<reference evidence="11" key="1">
    <citation type="submission" date="2016-02" db="EMBL/GenBank/DDBJ databases">
        <title>RNAseq analyses of the midgut from blood- or serum-fed Ixodes ricinus ticks.</title>
        <authorList>
            <person name="Perner J."/>
            <person name="Provaznik J."/>
            <person name="Schrenkova J."/>
            <person name="Urbanova V."/>
            <person name="Ribeiro J.M."/>
            <person name="Kopacek P."/>
        </authorList>
    </citation>
    <scope>NUCLEOTIDE SEQUENCE</scope>
    <source>
        <tissue evidence="11">Gut</tissue>
    </source>
</reference>
<keyword evidence="5" id="KW-0862">Zinc</keyword>
<dbReference type="InterPro" id="IPR013087">
    <property type="entry name" value="Znf_C2H2_type"/>
</dbReference>
<dbReference type="FunFam" id="3.30.160.60:FF:000145">
    <property type="entry name" value="Zinc finger protein 574"/>
    <property type="match status" value="2"/>
</dbReference>
<dbReference type="PROSITE" id="PS50157">
    <property type="entry name" value="ZINC_FINGER_C2H2_2"/>
    <property type="match status" value="10"/>
</dbReference>
<feature type="domain" description="C2H2-type" evidence="10">
    <location>
        <begin position="407"/>
        <end position="435"/>
    </location>
</feature>